<dbReference type="EMBL" id="CAJHJT010000034">
    <property type="protein sequence ID" value="CAD7005550.1"/>
    <property type="molecule type" value="Genomic_DNA"/>
</dbReference>
<proteinExistence type="predicted"/>
<dbReference type="AlphaFoldDB" id="A0A811V3D0"/>
<comment type="caution">
    <text evidence="1">The sequence shown here is derived from an EMBL/GenBank/DDBJ whole genome shotgun (WGS) entry which is preliminary data.</text>
</comment>
<gene>
    <name evidence="1" type="ORF">CCAP1982_LOCUS13910</name>
</gene>
<name>A0A811V3D0_CERCA</name>
<protein>
    <submittedName>
        <fullName evidence="1">(Mediterranean fruit fly) hypothetical protein</fullName>
    </submittedName>
</protein>
<evidence type="ECO:0000313" key="1">
    <source>
        <dbReference type="EMBL" id="CAD7005550.1"/>
    </source>
</evidence>
<keyword evidence="2" id="KW-1185">Reference proteome</keyword>
<reference evidence="1" key="1">
    <citation type="submission" date="2020-11" db="EMBL/GenBank/DDBJ databases">
        <authorList>
            <person name="Whitehead M."/>
        </authorList>
    </citation>
    <scope>NUCLEOTIDE SEQUENCE</scope>
    <source>
        <strain evidence="1">EGII</strain>
    </source>
</reference>
<accession>A0A811V3D0</accession>
<sequence>EGLWRSTDLQQESIEISRERTQTTLPVTKKQLLKSVASRDYSKLILHHRDIEKIAGYRWKSASNLKDKEIIMT</sequence>
<evidence type="ECO:0000313" key="2">
    <source>
        <dbReference type="Proteomes" id="UP000606786"/>
    </source>
</evidence>
<organism evidence="1 2">
    <name type="scientific">Ceratitis capitata</name>
    <name type="common">Mediterranean fruit fly</name>
    <name type="synonym">Tephritis capitata</name>
    <dbReference type="NCBI Taxonomy" id="7213"/>
    <lineage>
        <taxon>Eukaryota</taxon>
        <taxon>Metazoa</taxon>
        <taxon>Ecdysozoa</taxon>
        <taxon>Arthropoda</taxon>
        <taxon>Hexapoda</taxon>
        <taxon>Insecta</taxon>
        <taxon>Pterygota</taxon>
        <taxon>Neoptera</taxon>
        <taxon>Endopterygota</taxon>
        <taxon>Diptera</taxon>
        <taxon>Brachycera</taxon>
        <taxon>Muscomorpha</taxon>
        <taxon>Tephritoidea</taxon>
        <taxon>Tephritidae</taxon>
        <taxon>Ceratitis</taxon>
        <taxon>Ceratitis</taxon>
    </lineage>
</organism>
<feature type="non-terminal residue" evidence="1">
    <location>
        <position position="1"/>
    </location>
</feature>
<dbReference type="Proteomes" id="UP000606786">
    <property type="component" value="Unassembled WGS sequence"/>
</dbReference>